<dbReference type="AlphaFoldDB" id="A0A560H0C9"/>
<evidence type="ECO:0000313" key="3">
    <source>
        <dbReference type="Proteomes" id="UP000315751"/>
    </source>
</evidence>
<organism evidence="2 3">
    <name type="scientific">Nitrospirillum amazonense</name>
    <dbReference type="NCBI Taxonomy" id="28077"/>
    <lineage>
        <taxon>Bacteria</taxon>
        <taxon>Pseudomonadati</taxon>
        <taxon>Pseudomonadota</taxon>
        <taxon>Alphaproteobacteria</taxon>
        <taxon>Rhodospirillales</taxon>
        <taxon>Azospirillaceae</taxon>
        <taxon>Nitrospirillum</taxon>
    </lineage>
</organism>
<feature type="compositionally biased region" description="Basic and acidic residues" evidence="1">
    <location>
        <begin position="1"/>
        <end position="17"/>
    </location>
</feature>
<keyword evidence="3" id="KW-1185">Reference proteome</keyword>
<feature type="region of interest" description="Disordered" evidence="1">
    <location>
        <begin position="1"/>
        <end position="22"/>
    </location>
</feature>
<evidence type="ECO:0000313" key="2">
    <source>
        <dbReference type="EMBL" id="TWB39743.1"/>
    </source>
</evidence>
<proteinExistence type="predicted"/>
<protein>
    <submittedName>
        <fullName evidence="2">Uncharacterized protein</fullName>
    </submittedName>
</protein>
<dbReference type="RefSeq" id="WP_186455885.1">
    <property type="nucleotide sequence ID" value="NZ_VITR01000010.1"/>
</dbReference>
<reference evidence="2 3" key="1">
    <citation type="submission" date="2019-06" db="EMBL/GenBank/DDBJ databases">
        <title>Genomic Encyclopedia of Type Strains, Phase IV (KMG-V): Genome sequencing to study the core and pangenomes of soil and plant-associated prokaryotes.</title>
        <authorList>
            <person name="Whitman W."/>
        </authorList>
    </citation>
    <scope>NUCLEOTIDE SEQUENCE [LARGE SCALE GENOMIC DNA]</scope>
    <source>
        <strain evidence="2 3">BR 11622</strain>
    </source>
</reference>
<dbReference type="Proteomes" id="UP000315751">
    <property type="component" value="Unassembled WGS sequence"/>
</dbReference>
<name>A0A560H0C9_9PROT</name>
<dbReference type="EMBL" id="VITR01000010">
    <property type="protein sequence ID" value="TWB39743.1"/>
    <property type="molecule type" value="Genomic_DNA"/>
</dbReference>
<feature type="region of interest" description="Disordered" evidence="1">
    <location>
        <begin position="280"/>
        <end position="301"/>
    </location>
</feature>
<accession>A0A560H0C9</accession>
<comment type="caution">
    <text evidence="2">The sequence shown here is derived from an EMBL/GenBank/DDBJ whole genome shotgun (WGS) entry which is preliminary data.</text>
</comment>
<gene>
    <name evidence="2" type="ORF">FBZ90_110208</name>
</gene>
<sequence length="333" mass="34205">MRGEDAHADVRRGHPDLARNAGQEPAPGVVALCNHLILLARGLFAIRFSPLPAWVAGQAPALALEYGLWQSSLWRSLYDGLITGGLVALARRCRGLMPPQRGDLSVAALCALCDVLANQLLLGASYIRQLQALARDLPEADIRAALDLKAIAATLRATLAALPPPVDAATAGGTGALVVTLVDVLAMAGDATPDGGEGAATLGLAWAVSLPGPAPVSPPPALRAATRPLLDWWRTADPATRRAGQLALMIDMLTEVTGPGTAALTAIAAVKDICHGLGVDGPGDEGPRGVPGGGRQTTGLGANLTRRLPVSAWADTLARLEVRLPPSRSSAGQ</sequence>
<evidence type="ECO:0000256" key="1">
    <source>
        <dbReference type="SAM" id="MobiDB-lite"/>
    </source>
</evidence>